<dbReference type="CDD" id="cd00110">
    <property type="entry name" value="LamG"/>
    <property type="match status" value="2"/>
</dbReference>
<proteinExistence type="predicted"/>
<feature type="domain" description="Laminin G" evidence="9">
    <location>
        <begin position="29"/>
        <end position="192"/>
    </location>
</feature>
<dbReference type="PANTHER" id="PTHR45739">
    <property type="entry name" value="MATRIX PROTEIN, PUTATIVE-RELATED"/>
    <property type="match status" value="1"/>
</dbReference>
<feature type="repeat" description="CSPG" evidence="5">
    <location>
        <begin position="553"/>
        <end position="645"/>
    </location>
</feature>
<dbReference type="PROSITE" id="PS51854">
    <property type="entry name" value="CSPG"/>
    <property type="match status" value="11"/>
</dbReference>
<evidence type="ECO:0000256" key="6">
    <source>
        <dbReference type="SAM" id="MobiDB-lite"/>
    </source>
</evidence>
<evidence type="ECO:0000313" key="10">
    <source>
        <dbReference type="Ensembl" id="ENSCGRP00001019377.1"/>
    </source>
</evidence>
<keyword evidence="2" id="KW-0677">Repeat</keyword>
<evidence type="ECO:0000256" key="7">
    <source>
        <dbReference type="SAM" id="Phobius"/>
    </source>
</evidence>
<feature type="chain" id="PRO_5034690864" evidence="8">
    <location>
        <begin position="30"/>
        <end position="1936"/>
    </location>
</feature>
<evidence type="ECO:0000256" key="1">
    <source>
        <dbReference type="ARBA" id="ARBA00022729"/>
    </source>
</evidence>
<evidence type="ECO:0000313" key="11">
    <source>
        <dbReference type="Proteomes" id="UP000694386"/>
    </source>
</evidence>
<dbReference type="GO" id="GO:0001726">
    <property type="term" value="C:ruffle"/>
    <property type="evidence" value="ECO:0007669"/>
    <property type="project" value="Ensembl"/>
</dbReference>
<sequence>MLLGPGHTLSAPALALAVTLTLLVRSASPASFFGENHLEVPVPTALTRVDLLLQFSTSQPDALLLLAAGQADHLLLQLYSGRLQVRLVLDQKEMKLQTPTDIVLSDSAPHTLVLTVSNSWAVLSVDGILNTSTPIPKAHLEVTYGLFVGGSGSLDLPYLKGLSRPLRGCIHSASLNGRNLLRPLTPDVREGCAEELSAGDDVGLGFSGPHSLAAFPAWSTQEEGTLEFTLTTRSQQAPLAFQAGDQRGNFIYVAIFEGHLRAVVEKGQGTMVLRNSVPVSDGQPHEVSVHIDAHRLEISVDQYPTRTFNRGVLSYLEPHGSLLLGGLDAEASRHLQEHRLGLAPGDVNISLVGCIEDFSINGRRQGLRDAWLTRDMAAGCRPEEDEYEEEAYGPYETFSTLAPEAWPAMELPEPCIPEPGLPPVFANFTQLLTISPLVVAEGGTAWLEWRHVQPTLDLTEAELRKSQVLFSVSQSARHGELELDIPGAQTRKMFTLLDVVNRKARFVHDGSEDTSDQLMLEVSVTARAPVPSCLRRGQIYILPIQVNPVNDPPRIIFPHGSLMVILEHTQKPLGPEIFQAYDPDSACEGLTIQLLGASTGIPVEHRDQPGEAVTEFSCRDLEAGNIVYVHRGGPAQDLTFRVSDGMQASAPATLKVVAVRPAIQILHNTGLHLAQGSAAPILPANLSVETNAVGQDVSVLFRVTGTLRFGELQKQGAGGVEGTEWWETLAFHQRDVEQGRVRYLSTDPQHHTQDMVEDLTLEVQVGQETLSNLSFPVTIQRATVWMLRLEPLHTQNPHQETLTPAHLEASLEGEAGPYPHTFHYELVQAPRKGNLQLQGTRLSDGQSFSQSDLQAGHVTYRATMRTSEAADDSFRFRVLSPPHFSPLYTFPIHIGGDPNAPVLTNVLLIVPEGGEGVLSADHLFVKSLNSASYLYEVMEQPHHGRLAWKEPKGKATPVTSFTNEDLLHGRLVYQHDDSETIEDDIPFVATRQGEGSGDMAWEEVRGVFRVAIQPVNDHAPVQTISRVFHVARGGQRLLTTDDVAFSDADSGFTDAQLVLTRKDLLFGSIVAMEEPTRPIYRFTQEDLRKKQVLFVHSGADHGWLQLQVSDGQHQATAMLEVQASEPYLHVVNNSSLVVPQGGQGTIDTAVLHLDTNLDIRSGTEVHYHVTAGPHSGQLLRDGQSVNSFTQQDLLEGAILYSHNGSLSPHDTVALSVAAGPVHTNTILQVTIALEGPLAPLQLVQHKKIYVFQGEAAEIRRDQLEVNAGNILYEHGKYPEPFWEAHDTIGLLLSSPPARDVAATLAVVVSFDAACPQRPSRLWRNKGLWVPEGQRAKITVASLDASNLLASVPASQRTRHDVLFQVTQFPTRGQLLVSEEPLHARRPHFLQSELAAGQLVYAHGGGGTQQDSFRFRAHLQGPTGASVAGPQTSEAFAITVRDVNERPPQPQASIPLRVTRGSRAPVSRAQLSVVDPDSAPGEIEYEVQRAPHNGFLSLAGDNTGPVTHFTQADVDAGRLAFVANGSSVAGIFQLSMSDGASPPIPMSLAVDVLPSTIEVQLRAPLEVPQALGRSSLSRQQLQVISDREEPEVAYRLTQGPRYGQLLVGGQPASAFSQMQVDQGEVVFAFTNFSSSQDHFKVLALARGVNASATVNVTVQALLHVWAGGPWPQGTTLRLDPTVLDASELANRTGSMPHFRLLAGPRYGRVVRVSQAHTEPRSNRLVEHFTQQDLEEGRLGLEVGRPEGRSTGPAGDSLTLELWARGVPPAVALLDFATEPYHAAKSYSVALLSVPEAARTETEKPGRNTPTGQPGPAASSPIPTMARSGFLGFLEANMFSVIIPVCLVLLLLALILPLLFYLRKRNKTGKHDVQVLTAKPRNGLAGDTETFRKVEPGQAIPLTTVPGQGPPPGGQPDPELLQFCRTPNPALRNGQYWV</sequence>
<feature type="domain" description="Laminin G" evidence="9">
    <location>
        <begin position="202"/>
        <end position="380"/>
    </location>
</feature>
<dbReference type="InterPro" id="IPR001791">
    <property type="entry name" value="Laminin_G"/>
</dbReference>
<keyword evidence="7" id="KW-0472">Membrane</keyword>
<dbReference type="Proteomes" id="UP000694386">
    <property type="component" value="Unplaced"/>
</dbReference>
<dbReference type="Pfam" id="PF16184">
    <property type="entry name" value="Cadherin_3"/>
    <property type="match status" value="9"/>
</dbReference>
<dbReference type="InterPro" id="IPR039005">
    <property type="entry name" value="CSPG_rpt"/>
</dbReference>
<organism evidence="10 11">
    <name type="scientific">Cricetulus griseus</name>
    <name type="common">Chinese hamster</name>
    <name type="synonym">Cricetulus barabensis griseus</name>
    <dbReference type="NCBI Taxonomy" id="10029"/>
    <lineage>
        <taxon>Eukaryota</taxon>
        <taxon>Metazoa</taxon>
        <taxon>Chordata</taxon>
        <taxon>Craniata</taxon>
        <taxon>Vertebrata</taxon>
        <taxon>Euteleostomi</taxon>
        <taxon>Mammalia</taxon>
        <taxon>Eutheria</taxon>
        <taxon>Euarchontoglires</taxon>
        <taxon>Glires</taxon>
        <taxon>Rodentia</taxon>
        <taxon>Myomorpha</taxon>
        <taxon>Muroidea</taxon>
        <taxon>Cricetidae</taxon>
        <taxon>Cricetinae</taxon>
        <taxon>Cricetulus</taxon>
    </lineage>
</organism>
<evidence type="ECO:0000256" key="4">
    <source>
        <dbReference type="PROSITE-ProRule" id="PRU00122"/>
    </source>
</evidence>
<dbReference type="InterPro" id="IPR013320">
    <property type="entry name" value="ConA-like_dom_sf"/>
</dbReference>
<protein>
    <submittedName>
        <fullName evidence="10">Chondroitin sulfate proteoglycan 4</fullName>
    </submittedName>
</protein>
<feature type="repeat" description="CSPG" evidence="5">
    <location>
        <begin position="1127"/>
        <end position="1217"/>
    </location>
</feature>
<dbReference type="GO" id="GO:0035556">
    <property type="term" value="P:intracellular signal transduction"/>
    <property type="evidence" value="ECO:0007669"/>
    <property type="project" value="Ensembl"/>
</dbReference>
<dbReference type="GO" id="GO:0006929">
    <property type="term" value="P:substrate-dependent cell migration"/>
    <property type="evidence" value="ECO:0007669"/>
    <property type="project" value="Ensembl"/>
</dbReference>
<feature type="transmembrane region" description="Helical" evidence="7">
    <location>
        <begin position="1836"/>
        <end position="1860"/>
    </location>
</feature>
<dbReference type="Gene3D" id="2.60.120.200">
    <property type="match status" value="2"/>
</dbReference>
<dbReference type="Ensembl" id="ENSCGRT00001023621.1">
    <property type="protein sequence ID" value="ENSCGRP00001019377.1"/>
    <property type="gene ID" value="ENSCGRG00001018839.1"/>
</dbReference>
<feature type="repeat" description="CSPG" evidence="5">
    <location>
        <begin position="1019"/>
        <end position="1111"/>
    </location>
</feature>
<keyword evidence="7" id="KW-0812">Transmembrane</keyword>
<feature type="repeat" description="CSPG" evidence="5">
    <location>
        <begin position="1318"/>
        <end position="1417"/>
    </location>
</feature>
<feature type="repeat" description="CSPG" evidence="5">
    <location>
        <begin position="662"/>
        <end position="764"/>
    </location>
</feature>
<feature type="repeat" description="CSPG" evidence="5">
    <location>
        <begin position="428"/>
        <end position="523"/>
    </location>
</feature>
<dbReference type="GO" id="GO:0043410">
    <property type="term" value="P:positive regulation of MAPK cascade"/>
    <property type="evidence" value="ECO:0007669"/>
    <property type="project" value="Ensembl"/>
</dbReference>
<dbReference type="GO" id="GO:0005654">
    <property type="term" value="C:nucleoplasm"/>
    <property type="evidence" value="ECO:0007669"/>
    <property type="project" value="Ensembl"/>
</dbReference>
<dbReference type="SMR" id="A0A8C2MKX9"/>
<evidence type="ECO:0000256" key="2">
    <source>
        <dbReference type="ARBA" id="ARBA00022737"/>
    </source>
</evidence>
<keyword evidence="1 8" id="KW-0732">Signal</keyword>
<reference evidence="10" key="2">
    <citation type="submission" date="2025-09" db="UniProtKB">
        <authorList>
            <consortium name="Ensembl"/>
        </authorList>
    </citation>
    <scope>IDENTIFICATION</scope>
</reference>
<dbReference type="FunFam" id="2.60.120.200:FF:000158">
    <property type="entry name" value="Chondroitin sulfate proteoglycan 4"/>
    <property type="match status" value="1"/>
</dbReference>
<feature type="repeat" description="CSPG" evidence="5">
    <location>
        <begin position="899"/>
        <end position="990"/>
    </location>
</feature>
<dbReference type="GO" id="GO:0019901">
    <property type="term" value="F:protein kinase binding"/>
    <property type="evidence" value="ECO:0007669"/>
    <property type="project" value="Ensembl"/>
</dbReference>
<dbReference type="SUPFAM" id="SSF49899">
    <property type="entry name" value="Concanavalin A-like lectins/glucanases"/>
    <property type="match status" value="2"/>
</dbReference>
<dbReference type="GO" id="GO:0008347">
    <property type="term" value="P:glial cell migration"/>
    <property type="evidence" value="ECO:0007669"/>
    <property type="project" value="Ensembl"/>
</dbReference>
<evidence type="ECO:0000256" key="5">
    <source>
        <dbReference type="PROSITE-ProRule" id="PRU01201"/>
    </source>
</evidence>
<accession>A0A8C2MKX9</accession>
<dbReference type="SMART" id="SM00282">
    <property type="entry name" value="LamG"/>
    <property type="match status" value="2"/>
</dbReference>
<dbReference type="PROSITE" id="PS50025">
    <property type="entry name" value="LAM_G_DOMAIN"/>
    <property type="match status" value="2"/>
</dbReference>
<feature type="signal peptide" evidence="8">
    <location>
        <begin position="1"/>
        <end position="29"/>
    </location>
</feature>
<keyword evidence="7" id="KW-1133">Transmembrane helix</keyword>
<dbReference type="GO" id="GO:0097178">
    <property type="term" value="P:ruffle assembly"/>
    <property type="evidence" value="ECO:0007669"/>
    <property type="project" value="Ensembl"/>
</dbReference>
<evidence type="ECO:0000259" key="9">
    <source>
        <dbReference type="PROSITE" id="PS50025"/>
    </source>
</evidence>
<dbReference type="GO" id="GO:0009653">
    <property type="term" value="P:anatomical structure morphogenesis"/>
    <property type="evidence" value="ECO:0007669"/>
    <property type="project" value="TreeGrafter"/>
</dbReference>
<reference evidence="10" key="1">
    <citation type="submission" date="2025-08" db="UniProtKB">
        <authorList>
            <consortium name="Ensembl"/>
        </authorList>
    </citation>
    <scope>IDENTIFICATION</scope>
</reference>
<dbReference type="Pfam" id="PF00054">
    <property type="entry name" value="Laminin_G_1"/>
    <property type="match status" value="1"/>
</dbReference>
<dbReference type="PANTHER" id="PTHR45739:SF13">
    <property type="entry name" value="CHONDROITIN SULFATE PROTEOGLYCAN 4"/>
    <property type="match status" value="1"/>
</dbReference>
<feature type="repeat" description="CSPG" evidence="5">
    <location>
        <begin position="1652"/>
        <end position="1761"/>
    </location>
</feature>
<evidence type="ECO:0000256" key="8">
    <source>
        <dbReference type="SAM" id="SignalP"/>
    </source>
</evidence>
<dbReference type="GO" id="GO:0005886">
    <property type="term" value="C:plasma membrane"/>
    <property type="evidence" value="ECO:0007669"/>
    <property type="project" value="Ensembl"/>
</dbReference>
<dbReference type="InterPro" id="IPR051561">
    <property type="entry name" value="FRAS1_ECM"/>
</dbReference>
<feature type="region of interest" description="Disordered" evidence="6">
    <location>
        <begin position="1796"/>
        <end position="1819"/>
    </location>
</feature>
<dbReference type="Pfam" id="PF02210">
    <property type="entry name" value="Laminin_G_2"/>
    <property type="match status" value="1"/>
</dbReference>
<name>A0A8C2MKX9_CRIGR</name>
<keyword evidence="3" id="KW-0325">Glycoprotein</keyword>
<feature type="repeat" description="CSPG" evidence="5">
    <location>
        <begin position="1555"/>
        <end position="1643"/>
    </location>
</feature>
<feature type="repeat" description="CSPG" evidence="5">
    <location>
        <begin position="1446"/>
        <end position="1538"/>
    </location>
</feature>
<dbReference type="GO" id="GO:0048008">
    <property type="term" value="P:platelet-derived growth factor receptor signaling pathway"/>
    <property type="evidence" value="ECO:0007669"/>
    <property type="project" value="Ensembl"/>
</dbReference>
<dbReference type="GO" id="GO:0015026">
    <property type="term" value="F:coreceptor activity"/>
    <property type="evidence" value="ECO:0007669"/>
    <property type="project" value="Ensembl"/>
</dbReference>
<comment type="caution">
    <text evidence="4">Lacks conserved residue(s) required for the propagation of feature annotation.</text>
</comment>
<feature type="repeat" description="CSPG" evidence="5">
    <location>
        <begin position="783"/>
        <end position="879"/>
    </location>
</feature>
<evidence type="ECO:0000256" key="3">
    <source>
        <dbReference type="ARBA" id="ARBA00023180"/>
    </source>
</evidence>